<evidence type="ECO:0000259" key="3">
    <source>
        <dbReference type="Pfam" id="PF13458"/>
    </source>
</evidence>
<keyword evidence="5" id="KW-1185">Reference proteome</keyword>
<dbReference type="RefSeq" id="WP_068202488.1">
    <property type="nucleotide sequence ID" value="NZ_CP014209.1"/>
</dbReference>
<proteinExistence type="inferred from homology"/>
<name>A0A168F9N4_9MICO</name>
<dbReference type="CDD" id="cd06358">
    <property type="entry name" value="PBP1_NHase"/>
    <property type="match status" value="1"/>
</dbReference>
<evidence type="ECO:0000313" key="4">
    <source>
        <dbReference type="EMBL" id="ANC31136.1"/>
    </source>
</evidence>
<dbReference type="PANTHER" id="PTHR47628">
    <property type="match status" value="1"/>
</dbReference>
<dbReference type="InterPro" id="IPR028081">
    <property type="entry name" value="Leu-bd"/>
</dbReference>
<dbReference type="KEGG" id="ido:I598_1583"/>
<reference evidence="4 5" key="1">
    <citation type="submission" date="2016-01" db="EMBL/GenBank/DDBJ databases">
        <title>Complete genome sequence of a soil Actinobacterium, Isoptericola dokdonensis DS-3.</title>
        <authorList>
            <person name="Kwon S.-K."/>
            <person name="Kim J.F."/>
        </authorList>
    </citation>
    <scope>NUCLEOTIDE SEQUENCE [LARGE SCALE GENOMIC DNA]</scope>
    <source>
        <strain evidence="4 5">DS-3</strain>
    </source>
</reference>
<dbReference type="PATRIC" id="fig|1300344.3.peg.1590"/>
<dbReference type="SUPFAM" id="SSF53822">
    <property type="entry name" value="Periplasmic binding protein-like I"/>
    <property type="match status" value="1"/>
</dbReference>
<dbReference type="Proteomes" id="UP000076794">
    <property type="component" value="Chromosome"/>
</dbReference>
<organism evidence="4 5">
    <name type="scientific">Isoptericola dokdonensis DS-3</name>
    <dbReference type="NCBI Taxonomy" id="1300344"/>
    <lineage>
        <taxon>Bacteria</taxon>
        <taxon>Bacillati</taxon>
        <taxon>Actinomycetota</taxon>
        <taxon>Actinomycetes</taxon>
        <taxon>Micrococcales</taxon>
        <taxon>Promicromonosporaceae</taxon>
        <taxon>Isoptericola</taxon>
    </lineage>
</organism>
<gene>
    <name evidence="4" type="primary">amiC_2</name>
    <name evidence="4" type="ORF">I598_1583</name>
</gene>
<feature type="domain" description="Leucine-binding protein" evidence="3">
    <location>
        <begin position="6"/>
        <end position="341"/>
    </location>
</feature>
<evidence type="ECO:0000256" key="2">
    <source>
        <dbReference type="ARBA" id="ARBA00022729"/>
    </source>
</evidence>
<evidence type="ECO:0000256" key="1">
    <source>
        <dbReference type="ARBA" id="ARBA00010062"/>
    </source>
</evidence>
<comment type="similarity">
    <text evidence="1">Belongs to the leucine-binding protein family.</text>
</comment>
<evidence type="ECO:0000313" key="5">
    <source>
        <dbReference type="Proteomes" id="UP000076794"/>
    </source>
</evidence>
<accession>A0A168F9N4</accession>
<dbReference type="Pfam" id="PF13458">
    <property type="entry name" value="Peripla_BP_6"/>
    <property type="match status" value="1"/>
</dbReference>
<dbReference type="InterPro" id="IPR028082">
    <property type="entry name" value="Peripla_BP_I"/>
</dbReference>
<dbReference type="EMBL" id="CP014209">
    <property type="protein sequence ID" value="ANC31136.1"/>
    <property type="molecule type" value="Genomic_DNA"/>
</dbReference>
<dbReference type="OrthoDB" id="7337537at2"/>
<dbReference type="AlphaFoldDB" id="A0A168F9N4"/>
<keyword evidence="2" id="KW-0732">Signal</keyword>
<dbReference type="PANTHER" id="PTHR47628:SF1">
    <property type="entry name" value="ALIPHATIC AMIDASE EXPRESSION-REGULATING PROTEIN"/>
    <property type="match status" value="1"/>
</dbReference>
<protein>
    <submittedName>
        <fullName evidence="4">Aliphatic amidase expression-regulating protein</fullName>
    </submittedName>
</protein>
<dbReference type="STRING" id="1300344.I598_1583"/>
<dbReference type="Gene3D" id="3.40.50.2300">
    <property type="match status" value="2"/>
</dbReference>
<sequence>MSEFVVGTLLHFQGPGGIYGPSCQAVTELAVAELNAAGGILGRPVRAELLDAGQPRPALRGQLARALDTGRIHALTGWHTSAVRNAVVPLVQRRVPYVYPAAYEGAETRPGLYVTGEVPSAQLFPAIARLRAEAGTRRWFVVGDDYAWPRRTAQVLAAQLTSLGVQFVGARFLPEQGPSAAQLAHVLAEVEATAAQGVLVLMVGQNGVRFNRAFARRGLHERVLRLSTLMEENMLMGSGAAATTNLYSTGGWFRSLATGEALDLVGRYVAHHGNGAPAVGAAAEACYEGVFALRTIVERAGSPTVAATDRSVDGLTYDGPRGRMLFRGNHAQHRLYLARADGFDFDLVGEL</sequence>